<dbReference type="RefSeq" id="WP_246778595.1">
    <property type="nucleotide sequence ID" value="NZ_JACIGM010000009.1"/>
</dbReference>
<evidence type="ECO:0000256" key="1">
    <source>
        <dbReference type="SAM" id="MobiDB-lite"/>
    </source>
</evidence>
<dbReference type="Proteomes" id="UP000533641">
    <property type="component" value="Unassembled WGS sequence"/>
</dbReference>
<dbReference type="AlphaFoldDB" id="A0A7W6RQ51"/>
<dbReference type="EMBL" id="JACIGM010000009">
    <property type="protein sequence ID" value="MBB4276392.1"/>
    <property type="molecule type" value="Genomic_DNA"/>
</dbReference>
<dbReference type="NCBIfam" id="NF033572">
    <property type="entry name" value="transpos_ISKra4"/>
    <property type="match status" value="1"/>
</dbReference>
<evidence type="ECO:0000313" key="2">
    <source>
        <dbReference type="EMBL" id="MBB4276392.1"/>
    </source>
</evidence>
<evidence type="ECO:0000313" key="3">
    <source>
        <dbReference type="Proteomes" id="UP000533641"/>
    </source>
</evidence>
<protein>
    <recommendedName>
        <fullName evidence="4">ISKra4 family transposase</fullName>
    </recommendedName>
</protein>
<name>A0A7W6RQ51_9HYPH</name>
<proteinExistence type="predicted"/>
<sequence>MAVEWTITIEGRNEFGDICRKEVRIDKCWERLFDGDIGLSIDEGKKIMAALQSAVVNHEAETYALFRRVCPDCHTFRPVKDYTARRIRTVFGTVEVRNPRWMLCRECYPGMVGAFAPLKEICPDRATPELMELTARLGSMMPYRQAAKVLATFLPIEPTETHATVRTRTIRMGERLDDQIVQETWHARSQTDERRQLEMQLPGEFVVSIDTAHVRSAEPNSARNFELVIARCGRGGRGEPGGRYFVTGSTDQHAIRDRALHSLREVGYRGFGDVTVISDGAEISKRLPRAMPTPTAHIIDWFHIAMKIQPMQQIADHIVRSQSGPFEALPTIDRDIRAMKWRLWHGWVDRAIRDLQRLLVRLKDSQGETEFSIARLHSLGLQLLTYVRSNRGAMVNYGQRYRAGLRVATTLAESAVNSLVGKRMVKKQQMRWSLHGAHMLMQVRAAEVNGELRNRLRAPFRRPEPNVPPIFKPKPPLVRAARPR</sequence>
<organism evidence="2 3">
    <name type="scientific">Rhizobium mongolense</name>
    <dbReference type="NCBI Taxonomy" id="57676"/>
    <lineage>
        <taxon>Bacteria</taxon>
        <taxon>Pseudomonadati</taxon>
        <taxon>Pseudomonadota</taxon>
        <taxon>Alphaproteobacteria</taxon>
        <taxon>Hyphomicrobiales</taxon>
        <taxon>Rhizobiaceae</taxon>
        <taxon>Rhizobium/Agrobacterium group</taxon>
        <taxon>Rhizobium</taxon>
    </lineage>
</organism>
<gene>
    <name evidence="2" type="ORF">GGE12_004189</name>
</gene>
<accession>A0A7W6RQ51</accession>
<feature type="region of interest" description="Disordered" evidence="1">
    <location>
        <begin position="462"/>
        <end position="484"/>
    </location>
</feature>
<comment type="caution">
    <text evidence="2">The sequence shown here is derived from an EMBL/GenBank/DDBJ whole genome shotgun (WGS) entry which is preliminary data.</text>
</comment>
<feature type="compositionally biased region" description="Pro residues" evidence="1">
    <location>
        <begin position="465"/>
        <end position="476"/>
    </location>
</feature>
<evidence type="ECO:0008006" key="4">
    <source>
        <dbReference type="Google" id="ProtNLM"/>
    </source>
</evidence>
<reference evidence="2 3" key="1">
    <citation type="submission" date="2020-08" db="EMBL/GenBank/DDBJ databases">
        <title>Genomic Encyclopedia of Type Strains, Phase IV (KMG-V): Genome sequencing to study the core and pangenomes of soil and plant-associated prokaryotes.</title>
        <authorList>
            <person name="Whitman W."/>
        </authorList>
    </citation>
    <scope>NUCLEOTIDE SEQUENCE [LARGE SCALE GENOMIC DNA]</scope>
    <source>
        <strain evidence="2 3">SEMIA 402</strain>
    </source>
</reference>